<gene>
    <name evidence="3" type="ORF">FA13DRAFT_1621294</name>
    <name evidence="2" type="ORF">FA13DRAFT_1640015</name>
    <name evidence="1" type="ORF">FA13DRAFT_1642824</name>
</gene>
<evidence type="ECO:0000313" key="4">
    <source>
        <dbReference type="Proteomes" id="UP000298030"/>
    </source>
</evidence>
<reference evidence="2 4" key="1">
    <citation type="journal article" date="2019" name="Nat. Ecol. Evol.">
        <title>Megaphylogeny resolves global patterns of mushroom evolution.</title>
        <authorList>
            <person name="Varga T."/>
            <person name="Krizsan K."/>
            <person name="Foldi C."/>
            <person name="Dima B."/>
            <person name="Sanchez-Garcia M."/>
            <person name="Sanchez-Ramirez S."/>
            <person name="Szollosi G.J."/>
            <person name="Szarkandi J.G."/>
            <person name="Papp V."/>
            <person name="Albert L."/>
            <person name="Andreopoulos W."/>
            <person name="Angelini C."/>
            <person name="Antonin V."/>
            <person name="Barry K.W."/>
            <person name="Bougher N.L."/>
            <person name="Buchanan P."/>
            <person name="Buyck B."/>
            <person name="Bense V."/>
            <person name="Catcheside P."/>
            <person name="Chovatia M."/>
            <person name="Cooper J."/>
            <person name="Damon W."/>
            <person name="Desjardin D."/>
            <person name="Finy P."/>
            <person name="Geml J."/>
            <person name="Haridas S."/>
            <person name="Hughes K."/>
            <person name="Justo A."/>
            <person name="Karasinski D."/>
            <person name="Kautmanova I."/>
            <person name="Kiss B."/>
            <person name="Kocsube S."/>
            <person name="Kotiranta H."/>
            <person name="LaButti K.M."/>
            <person name="Lechner B.E."/>
            <person name="Liimatainen K."/>
            <person name="Lipzen A."/>
            <person name="Lukacs Z."/>
            <person name="Mihaltcheva S."/>
            <person name="Morgado L.N."/>
            <person name="Niskanen T."/>
            <person name="Noordeloos M.E."/>
            <person name="Ohm R.A."/>
            <person name="Ortiz-Santana B."/>
            <person name="Ovrebo C."/>
            <person name="Racz N."/>
            <person name="Riley R."/>
            <person name="Savchenko A."/>
            <person name="Shiryaev A."/>
            <person name="Soop K."/>
            <person name="Spirin V."/>
            <person name="Szebenyi C."/>
            <person name="Tomsovsky M."/>
            <person name="Tulloss R.E."/>
            <person name="Uehling J."/>
            <person name="Grigoriev I.V."/>
            <person name="Vagvolgyi C."/>
            <person name="Papp T."/>
            <person name="Martin F.M."/>
            <person name="Miettinen O."/>
            <person name="Hibbett D.S."/>
            <person name="Nagy L.G."/>
        </authorList>
    </citation>
    <scope>NUCLEOTIDE SEQUENCE [LARGE SCALE GENOMIC DNA]</scope>
    <source>
        <strain evidence="2 4">FP101781</strain>
    </source>
</reference>
<evidence type="ECO:0000313" key="1">
    <source>
        <dbReference type="EMBL" id="TEB21479.1"/>
    </source>
</evidence>
<evidence type="ECO:0000313" key="2">
    <source>
        <dbReference type="EMBL" id="TEB23297.1"/>
    </source>
</evidence>
<feature type="non-terminal residue" evidence="2">
    <location>
        <position position="1"/>
    </location>
</feature>
<evidence type="ECO:0000313" key="3">
    <source>
        <dbReference type="EMBL" id="TEB38440.1"/>
    </source>
</evidence>
<dbReference type="EMBL" id="QPFP01000110">
    <property type="protein sequence ID" value="TEB21479.1"/>
    <property type="molecule type" value="Genomic_DNA"/>
</dbReference>
<dbReference type="Proteomes" id="UP000298030">
    <property type="component" value="Unassembled WGS sequence"/>
</dbReference>
<dbReference type="AlphaFoldDB" id="A0A4Y7SN40"/>
<dbReference type="EMBL" id="QPFP01000079">
    <property type="protein sequence ID" value="TEB23297.1"/>
    <property type="molecule type" value="Genomic_DNA"/>
</dbReference>
<dbReference type="OrthoDB" id="3269456at2759"/>
<keyword evidence="4" id="KW-1185">Reference proteome</keyword>
<name>A0A4Y7SN40_COPMI</name>
<proteinExistence type="predicted"/>
<organism evidence="2 4">
    <name type="scientific">Coprinellus micaceus</name>
    <name type="common">Glistening ink-cap mushroom</name>
    <name type="synonym">Coprinus micaceus</name>
    <dbReference type="NCBI Taxonomy" id="71717"/>
    <lineage>
        <taxon>Eukaryota</taxon>
        <taxon>Fungi</taxon>
        <taxon>Dikarya</taxon>
        <taxon>Basidiomycota</taxon>
        <taxon>Agaricomycotina</taxon>
        <taxon>Agaricomycetes</taxon>
        <taxon>Agaricomycetidae</taxon>
        <taxon>Agaricales</taxon>
        <taxon>Agaricineae</taxon>
        <taxon>Psathyrellaceae</taxon>
        <taxon>Coprinellus</taxon>
    </lineage>
</organism>
<protein>
    <submittedName>
        <fullName evidence="2">Uncharacterized protein</fullName>
    </submittedName>
</protein>
<dbReference type="EMBL" id="QPFP01000003">
    <property type="protein sequence ID" value="TEB38440.1"/>
    <property type="molecule type" value="Genomic_DNA"/>
</dbReference>
<sequence length="249" mass="28101">QLEEVSVLECENPRRFRMVRKDESGEYAEAFFRVHGVVAAKELPPLKLPQEASRRNRAMKFSVQSIRLRGFGVPKFDQSVYTLEQVFLRYCQHFDDGTVQQWSPSSSGQDEWSIEASTRYFTRNIHAGNEKAVPFAPKVDPMGELAAMGGDDWIHTADNEVDYLMRTIDPTNGKPHTGRKVKMAVTLKAVTLVDPSMRNKAAILRMRSRYTLGGASGTIPLKRKAAYEIQGDDGTLDAQRKMARMSVDE</sequence>
<accession>A0A4Y7SN40</accession>
<comment type="caution">
    <text evidence="2">The sequence shown here is derived from an EMBL/GenBank/DDBJ whole genome shotgun (WGS) entry which is preliminary data.</text>
</comment>